<organism evidence="1 2">
    <name type="scientific">Marinospirillum alkaliphilum DSM 21637</name>
    <dbReference type="NCBI Taxonomy" id="1122209"/>
    <lineage>
        <taxon>Bacteria</taxon>
        <taxon>Pseudomonadati</taxon>
        <taxon>Pseudomonadota</taxon>
        <taxon>Gammaproteobacteria</taxon>
        <taxon>Oceanospirillales</taxon>
        <taxon>Oceanospirillaceae</taxon>
        <taxon>Marinospirillum</taxon>
    </lineage>
</organism>
<accession>A0A1K1Z8K2</accession>
<dbReference type="AlphaFoldDB" id="A0A1K1Z8K2"/>
<dbReference type="OrthoDB" id="5292716at2"/>
<sequence length="245" mass="28634">MYMISKTSKCLPVIGLLIAQSLSADEQLHWRAEAQLGILDSKGEKHDRTMNGRLRLQSENDLWRNDTRAQFLQTRTDGELTKENYSLSHQVDYRWTERFYSLAFARYERNPFATFGKEYDLLGGVGYRVIKEAATEWDLEAGLGTKITERSAPPQEKENSLLRRAASKVSHDLTENLRLRQEIIYDETRDANEWRLLHSFAVRANEFFSLSISHEWKRVDDTVTNVQEVDRITTLNLVFDWDGRR</sequence>
<name>A0A1K1Z8K2_9GAMM</name>
<dbReference type="Pfam" id="PF04338">
    <property type="entry name" value="DUF481"/>
    <property type="match status" value="1"/>
</dbReference>
<dbReference type="RefSeq" id="WP_072326898.1">
    <property type="nucleotide sequence ID" value="NZ_FPJW01000010.1"/>
</dbReference>
<gene>
    <name evidence="1" type="ORF">SAMN02745752_02569</name>
</gene>
<keyword evidence="2" id="KW-1185">Reference proteome</keyword>
<dbReference type="Proteomes" id="UP000182350">
    <property type="component" value="Unassembled WGS sequence"/>
</dbReference>
<proteinExistence type="predicted"/>
<protein>
    <submittedName>
        <fullName evidence="1">Putative salt-induced outer membrane protein YdiY</fullName>
    </submittedName>
</protein>
<dbReference type="EMBL" id="FPJW01000010">
    <property type="protein sequence ID" value="SFX69853.1"/>
    <property type="molecule type" value="Genomic_DNA"/>
</dbReference>
<reference evidence="1 2" key="1">
    <citation type="submission" date="2016-11" db="EMBL/GenBank/DDBJ databases">
        <authorList>
            <person name="Jaros S."/>
            <person name="Januszkiewicz K."/>
            <person name="Wedrychowicz H."/>
        </authorList>
    </citation>
    <scope>NUCLEOTIDE SEQUENCE [LARGE SCALE GENOMIC DNA]</scope>
    <source>
        <strain evidence="1 2">DSM 21637</strain>
    </source>
</reference>
<evidence type="ECO:0000313" key="2">
    <source>
        <dbReference type="Proteomes" id="UP000182350"/>
    </source>
</evidence>
<evidence type="ECO:0000313" key="1">
    <source>
        <dbReference type="EMBL" id="SFX69853.1"/>
    </source>
</evidence>
<dbReference type="InterPro" id="IPR007433">
    <property type="entry name" value="DUF481"/>
</dbReference>
<dbReference type="STRING" id="1122209.SAMN02745752_02569"/>